<keyword evidence="2" id="KW-0806">Transcription termination</keyword>
<keyword evidence="5" id="KW-1185">Reference proteome</keyword>
<protein>
    <submittedName>
        <fullName evidence="4">mTERF</fullName>
    </submittedName>
</protein>
<dbReference type="GO" id="GO:0006353">
    <property type="term" value="P:DNA-templated transcription termination"/>
    <property type="evidence" value="ECO:0007669"/>
    <property type="project" value="UniProtKB-KW"/>
</dbReference>
<dbReference type="InterPro" id="IPR003690">
    <property type="entry name" value="MTERF"/>
</dbReference>
<dbReference type="GO" id="GO:0003676">
    <property type="term" value="F:nucleic acid binding"/>
    <property type="evidence" value="ECO:0007669"/>
    <property type="project" value="InterPro"/>
</dbReference>
<dbReference type="PANTHER" id="PTHR13068">
    <property type="entry name" value="CGI-12 PROTEIN-RELATED"/>
    <property type="match status" value="1"/>
</dbReference>
<dbReference type="OrthoDB" id="764594at2759"/>
<dbReference type="PANTHER" id="PTHR13068:SF103">
    <property type="entry name" value="MITOCHONDRIAL TRANSCRIPTION TERMINATION FACTOR FAMILY PROTEIN"/>
    <property type="match status" value="1"/>
</dbReference>
<dbReference type="Proteomes" id="UP000623129">
    <property type="component" value="Unassembled WGS sequence"/>
</dbReference>
<keyword evidence="3" id="KW-0809">Transit peptide</keyword>
<evidence type="ECO:0000256" key="2">
    <source>
        <dbReference type="ARBA" id="ARBA00022472"/>
    </source>
</evidence>
<evidence type="ECO:0000313" key="4">
    <source>
        <dbReference type="EMBL" id="KAF3339669.1"/>
    </source>
</evidence>
<keyword evidence="2" id="KW-0804">Transcription</keyword>
<dbReference type="SMART" id="SM00733">
    <property type="entry name" value="Mterf"/>
    <property type="match status" value="4"/>
</dbReference>
<sequence length="464" mass="52898">MSTEKKTRATRIQRTGTRFSQAQKDLCDYFHCTRGYSFPVAEHLSKNTPVFLRKLVSKLEEDQSIGRLLCFHPINEFEPFLESIGLPPTKYKHLLPKNIIYLSDDPLLLENYHVLWSYGVPRIKFGRIYLESAEVFRYNEEVLLSKLKNYENFGISRAAIVKLVTCCPNLLVGEVNLNILRVYEKLSSLGVQFDLVIQFLSDRSKYNWSRVSEMLTFLDRMGFDKQALATLIKETPVFVFHESGKNIYLLVAILIKVGLKTDEILNLFVKNPHILIGNFVKILGHSVIFLTEIGMELGDIASIISTHPQILGSSLCRSSNSVLCHLSLPPKSLSDMIKADPTKFTSLACTRSVDEPVHIDEQLLLKAKTEFLRKVGFAECSDEMAKVVSKFRGRGDKLQERFDCLVNSGLDYHDVVKMIKMVPPVLNQSTDVLIKKIDYLTNKLDYPLDSLVDYPIFCAIAWIE</sequence>
<proteinExistence type="inferred from homology"/>
<dbReference type="InterPro" id="IPR038538">
    <property type="entry name" value="MTERF_sf"/>
</dbReference>
<evidence type="ECO:0000256" key="3">
    <source>
        <dbReference type="ARBA" id="ARBA00022946"/>
    </source>
</evidence>
<dbReference type="Gene3D" id="1.25.70.10">
    <property type="entry name" value="Transcription termination factor 3, mitochondrial"/>
    <property type="match status" value="2"/>
</dbReference>
<dbReference type="AlphaFoldDB" id="A0A833RE83"/>
<evidence type="ECO:0000313" key="5">
    <source>
        <dbReference type="Proteomes" id="UP000623129"/>
    </source>
</evidence>
<keyword evidence="2" id="KW-0805">Transcription regulation</keyword>
<reference evidence="4" key="1">
    <citation type="submission" date="2020-01" db="EMBL/GenBank/DDBJ databases">
        <title>Genome sequence of Kobresia littledalei, the first chromosome-level genome in the family Cyperaceae.</title>
        <authorList>
            <person name="Qu G."/>
        </authorList>
    </citation>
    <scope>NUCLEOTIDE SEQUENCE</scope>
    <source>
        <strain evidence="4">C.B.Clarke</strain>
        <tissue evidence="4">Leaf</tissue>
    </source>
</reference>
<dbReference type="EMBL" id="SWLB01000003">
    <property type="protein sequence ID" value="KAF3339669.1"/>
    <property type="molecule type" value="Genomic_DNA"/>
</dbReference>
<name>A0A833RE83_9POAL</name>
<evidence type="ECO:0000256" key="1">
    <source>
        <dbReference type="ARBA" id="ARBA00007692"/>
    </source>
</evidence>
<dbReference type="Pfam" id="PF02536">
    <property type="entry name" value="mTERF"/>
    <property type="match status" value="2"/>
</dbReference>
<gene>
    <name evidence="4" type="ORF">FCM35_KLT15440</name>
</gene>
<comment type="similarity">
    <text evidence="1">Belongs to the mTERF family.</text>
</comment>
<accession>A0A833RE83</accession>
<organism evidence="4 5">
    <name type="scientific">Carex littledalei</name>
    <dbReference type="NCBI Taxonomy" id="544730"/>
    <lineage>
        <taxon>Eukaryota</taxon>
        <taxon>Viridiplantae</taxon>
        <taxon>Streptophyta</taxon>
        <taxon>Embryophyta</taxon>
        <taxon>Tracheophyta</taxon>
        <taxon>Spermatophyta</taxon>
        <taxon>Magnoliopsida</taxon>
        <taxon>Liliopsida</taxon>
        <taxon>Poales</taxon>
        <taxon>Cyperaceae</taxon>
        <taxon>Cyperoideae</taxon>
        <taxon>Cariceae</taxon>
        <taxon>Carex</taxon>
        <taxon>Carex subgen. Euthyceras</taxon>
    </lineage>
</organism>
<comment type="caution">
    <text evidence="4">The sequence shown here is derived from an EMBL/GenBank/DDBJ whole genome shotgun (WGS) entry which is preliminary data.</text>
</comment>